<dbReference type="Proteomes" id="UP000000709">
    <property type="component" value="Unassembled WGS sequence"/>
</dbReference>
<feature type="compositionally biased region" description="Low complexity" evidence="1">
    <location>
        <begin position="289"/>
        <end position="301"/>
    </location>
</feature>
<dbReference type="AlphaFoldDB" id="G3AMI0"/>
<dbReference type="Pfam" id="PF10360">
    <property type="entry name" value="DUF2433"/>
    <property type="match status" value="1"/>
</dbReference>
<gene>
    <name evidence="3" type="ORF">SPAPADRAFT_60175</name>
</gene>
<accession>G3AMI0</accession>
<dbReference type="PANTHER" id="PTHR31987:SF11">
    <property type="entry name" value="DUF2433 DOMAIN-CONTAINING PROTEIN"/>
    <property type="match status" value="1"/>
</dbReference>
<feature type="region of interest" description="Disordered" evidence="1">
    <location>
        <begin position="286"/>
        <end position="336"/>
    </location>
</feature>
<dbReference type="KEGG" id="spaa:SPAPADRAFT_60175"/>
<sequence>MPNIKLYGIGGTLKIHSLFDSGTFNYNSINGKVSELWITLLQIAELYLNVTTSQNTETLPNKQTINIFVTHAPVIKTPLLEHLAIITNADFTISQGLHFRYPVMGNGMSFVDSMGGSSGYIENYRSKFSRLRMILGELWLIIKNDIEELLQESNSSNLKNLLELGLSLFDKISVPASDPSDKIVPLSLYPDQDAEVNKKVIKKLNDYYFQAYYNLWHFNLCDFTNKNDERNYMIFKLDDKGNFKLDQCSSQGFNFNFKVRDEEEAADTTLISSQSDDKAEDDINALAYGRSSRGSTRARGGWNPRRGNPSFRPRGSFRGRARGGGGGGGGSRPSTR</sequence>
<dbReference type="GeneID" id="18873260"/>
<dbReference type="EMBL" id="GL996501">
    <property type="protein sequence ID" value="EGW32832.1"/>
    <property type="molecule type" value="Genomic_DNA"/>
</dbReference>
<proteinExistence type="predicted"/>
<dbReference type="InParanoid" id="G3AMI0"/>
<dbReference type="InterPro" id="IPR052743">
    <property type="entry name" value="Glutaminase_GtaA"/>
</dbReference>
<evidence type="ECO:0000259" key="2">
    <source>
        <dbReference type="Pfam" id="PF10360"/>
    </source>
</evidence>
<dbReference type="OrthoDB" id="3918848at2759"/>
<feature type="compositionally biased region" description="Gly residues" evidence="1">
    <location>
        <begin position="322"/>
        <end position="336"/>
    </location>
</feature>
<dbReference type="PANTHER" id="PTHR31987">
    <property type="entry name" value="GLUTAMINASE A-RELATED"/>
    <property type="match status" value="1"/>
</dbReference>
<evidence type="ECO:0000256" key="1">
    <source>
        <dbReference type="SAM" id="MobiDB-lite"/>
    </source>
</evidence>
<dbReference type="STRING" id="619300.G3AMI0"/>
<dbReference type="HOGENOM" id="CLU_826835_0_0_1"/>
<name>G3AMI0_SPAPN</name>
<reference evidence="3 4" key="1">
    <citation type="journal article" date="2011" name="Proc. Natl. Acad. Sci. U.S.A.">
        <title>Comparative genomics of xylose-fermenting fungi for enhanced biofuel production.</title>
        <authorList>
            <person name="Wohlbach D.J."/>
            <person name="Kuo A."/>
            <person name="Sato T.K."/>
            <person name="Potts K.M."/>
            <person name="Salamov A.A."/>
            <person name="LaButti K.M."/>
            <person name="Sun H."/>
            <person name="Clum A."/>
            <person name="Pangilinan J.L."/>
            <person name="Lindquist E.A."/>
            <person name="Lucas S."/>
            <person name="Lapidus A."/>
            <person name="Jin M."/>
            <person name="Gunawan C."/>
            <person name="Balan V."/>
            <person name="Dale B.E."/>
            <person name="Jeffries T.W."/>
            <person name="Zinkel R."/>
            <person name="Barry K.W."/>
            <person name="Grigoriev I.V."/>
            <person name="Gasch A.P."/>
        </authorList>
    </citation>
    <scope>NUCLEOTIDE SEQUENCE [LARGE SCALE GENOMIC DNA]</scope>
    <source>
        <strain evidence="4">NRRL Y-27907 / 11-Y1</strain>
    </source>
</reference>
<feature type="domain" description="DUF2433" evidence="2">
    <location>
        <begin position="120"/>
        <end position="256"/>
    </location>
</feature>
<evidence type="ECO:0000313" key="4">
    <source>
        <dbReference type="Proteomes" id="UP000000709"/>
    </source>
</evidence>
<protein>
    <recommendedName>
        <fullName evidence="2">DUF2433 domain-containing protein</fullName>
    </recommendedName>
</protein>
<dbReference type="eggNOG" id="ENOG502QSJS">
    <property type="taxonomic scope" value="Eukaryota"/>
</dbReference>
<dbReference type="InterPro" id="IPR018829">
    <property type="entry name" value="DUF2433"/>
</dbReference>
<organism evidence="4">
    <name type="scientific">Spathaspora passalidarum (strain NRRL Y-27907 / 11-Y1)</name>
    <dbReference type="NCBI Taxonomy" id="619300"/>
    <lineage>
        <taxon>Eukaryota</taxon>
        <taxon>Fungi</taxon>
        <taxon>Dikarya</taxon>
        <taxon>Ascomycota</taxon>
        <taxon>Saccharomycotina</taxon>
        <taxon>Pichiomycetes</taxon>
        <taxon>Debaryomycetaceae</taxon>
        <taxon>Spathaspora</taxon>
    </lineage>
</organism>
<evidence type="ECO:0000313" key="3">
    <source>
        <dbReference type="EMBL" id="EGW32832.1"/>
    </source>
</evidence>
<dbReference type="RefSeq" id="XP_007374347.1">
    <property type="nucleotide sequence ID" value="XM_007374285.1"/>
</dbReference>
<keyword evidence="4" id="KW-1185">Reference proteome</keyword>